<protein>
    <recommendedName>
        <fullName evidence="5">C-type lectin domain-containing protein</fullName>
    </recommendedName>
</protein>
<sequence>MEMQAIPRESPKSSREKGAGEPMLKAITQGRRTSPLRRTPKSIGGCLCRSLSSDSQIKNSYVEDKKEKPDEAKLSVELEGEEGKQDEGKPGLYRLLCLILTIICFLLLIVVFVLSAKLQTGSTVCSGNNEFSLEDCQSRFPKSQFNKLPCRQCASGWLTFGKSCFFLSTTRLTWSESQKNCSSSGGSLAIVSSQNVQNFLTKKGELKYWIGLRHEDSVWNWVNSSKLQQSYWTEAVNNGDCAYLNSDSPAEKNWDRASCQSTTYFISMEMQEIPTESPQSNEEEEAGEPMLEAITQEEAEPVRYESLQSPSEDVYVEAFHPAVKPGDGKQDEGKTGLYRLLCFILAITCLILLVVVVVLGVKLQTEFTLCQGNDRFSDRQSPSPACSLENCQNRFPTMTFKKLSCRQCASGWLTFGKSCFFLSTTRLTWSESQKNCSSSGGSLAIVSSQNVQNFLTRKGNLKYWIGLRHEGSTWNWVNNNELQQSYWTEAVNNGDCAYLNSDSPAEKNWDRASCQSTTYFICQLQF</sequence>
<comment type="caution">
    <text evidence="6">The sequence shown here is derived from an EMBL/GenBank/DDBJ whole genome shotgun (WGS) entry which is preliminary data.</text>
</comment>
<gene>
    <name evidence="6" type="ORF">CCH79_00010898</name>
</gene>
<keyword evidence="4" id="KW-0812">Transmembrane</keyword>
<evidence type="ECO:0000256" key="3">
    <source>
        <dbReference type="SAM" id="MobiDB-lite"/>
    </source>
</evidence>
<feature type="transmembrane region" description="Helical" evidence="4">
    <location>
        <begin position="92"/>
        <end position="114"/>
    </location>
</feature>
<dbReference type="EMBL" id="NHOQ01001560">
    <property type="protein sequence ID" value="PWA23769.1"/>
    <property type="molecule type" value="Genomic_DNA"/>
</dbReference>
<organism evidence="6 7">
    <name type="scientific">Gambusia affinis</name>
    <name type="common">Western mosquitofish</name>
    <name type="synonym">Heterandria affinis</name>
    <dbReference type="NCBI Taxonomy" id="33528"/>
    <lineage>
        <taxon>Eukaryota</taxon>
        <taxon>Metazoa</taxon>
        <taxon>Chordata</taxon>
        <taxon>Craniata</taxon>
        <taxon>Vertebrata</taxon>
        <taxon>Euteleostomi</taxon>
        <taxon>Actinopterygii</taxon>
        <taxon>Neopterygii</taxon>
        <taxon>Teleostei</taxon>
        <taxon>Neoteleostei</taxon>
        <taxon>Acanthomorphata</taxon>
        <taxon>Ovalentaria</taxon>
        <taxon>Atherinomorphae</taxon>
        <taxon>Cyprinodontiformes</taxon>
        <taxon>Poeciliidae</taxon>
        <taxon>Poeciliinae</taxon>
        <taxon>Gambusia</taxon>
    </lineage>
</organism>
<keyword evidence="2" id="KW-1015">Disulfide bond</keyword>
<comment type="subcellular location">
    <subcellularLocation>
        <location evidence="1">Cell membrane</location>
        <topology evidence="1">Single-pass type II membrane protein</topology>
    </subcellularLocation>
</comment>
<dbReference type="STRING" id="33528.ENSGAFP00000020562"/>
<dbReference type="SMART" id="SM00034">
    <property type="entry name" value="CLECT"/>
    <property type="match status" value="2"/>
</dbReference>
<dbReference type="GO" id="GO:0005886">
    <property type="term" value="C:plasma membrane"/>
    <property type="evidence" value="ECO:0007669"/>
    <property type="project" value="UniProtKB-SubCell"/>
</dbReference>
<dbReference type="Pfam" id="PF00059">
    <property type="entry name" value="Lectin_C"/>
    <property type="match status" value="2"/>
</dbReference>
<dbReference type="PANTHER" id="PTHR45710">
    <property type="entry name" value="C-TYPE LECTIN DOMAIN-CONTAINING PROTEIN 180"/>
    <property type="match status" value="1"/>
</dbReference>
<dbReference type="AlphaFoldDB" id="A0A315VWE5"/>
<feature type="domain" description="C-type lectin" evidence="5">
    <location>
        <begin position="415"/>
        <end position="523"/>
    </location>
</feature>
<dbReference type="Proteomes" id="UP000250572">
    <property type="component" value="Unassembled WGS sequence"/>
</dbReference>
<dbReference type="PROSITE" id="PS50041">
    <property type="entry name" value="C_TYPE_LECTIN_2"/>
    <property type="match status" value="2"/>
</dbReference>
<name>A0A315VWE5_GAMAF</name>
<accession>A0A315VWE5</accession>
<reference evidence="6 7" key="1">
    <citation type="journal article" date="2018" name="G3 (Bethesda)">
        <title>A High-Quality Reference Genome for the Invasive Mosquitofish Gambusia affinis Using a Chicago Library.</title>
        <authorList>
            <person name="Hoffberg S.L."/>
            <person name="Troendle N.J."/>
            <person name="Glenn T.C."/>
            <person name="Mahmud O."/>
            <person name="Louha S."/>
            <person name="Chalopin D."/>
            <person name="Bennetzen J.L."/>
            <person name="Mauricio R."/>
        </authorList>
    </citation>
    <scope>NUCLEOTIDE SEQUENCE [LARGE SCALE GENOMIC DNA]</scope>
    <source>
        <strain evidence="6">NE01/NJP1002.9</strain>
        <tissue evidence="6">Muscle</tissue>
    </source>
</reference>
<dbReference type="InterPro" id="IPR001304">
    <property type="entry name" value="C-type_lectin-like"/>
</dbReference>
<feature type="domain" description="C-type lectin" evidence="5">
    <location>
        <begin position="160"/>
        <end position="268"/>
    </location>
</feature>
<evidence type="ECO:0000256" key="1">
    <source>
        <dbReference type="ARBA" id="ARBA00004401"/>
    </source>
</evidence>
<dbReference type="InterPro" id="IPR016186">
    <property type="entry name" value="C-type_lectin-like/link_sf"/>
</dbReference>
<evidence type="ECO:0000313" key="6">
    <source>
        <dbReference type="EMBL" id="PWA23769.1"/>
    </source>
</evidence>
<feature type="region of interest" description="Disordered" evidence="3">
    <location>
        <begin position="1"/>
        <end position="43"/>
    </location>
</feature>
<keyword evidence="4" id="KW-0472">Membrane</keyword>
<proteinExistence type="predicted"/>
<dbReference type="Gene3D" id="3.10.100.10">
    <property type="entry name" value="Mannose-Binding Protein A, subunit A"/>
    <property type="match status" value="2"/>
</dbReference>
<dbReference type="PANTHER" id="PTHR45710:SF28">
    <property type="entry name" value="C-TYPE LECTIN DOMAIN FAMILY 4 MEMBER C ISOFORM 1"/>
    <property type="match status" value="1"/>
</dbReference>
<dbReference type="InterPro" id="IPR050828">
    <property type="entry name" value="C-type_lectin/matrix_domain"/>
</dbReference>
<feature type="transmembrane region" description="Helical" evidence="4">
    <location>
        <begin position="337"/>
        <end position="361"/>
    </location>
</feature>
<evidence type="ECO:0000256" key="2">
    <source>
        <dbReference type="ARBA" id="ARBA00023157"/>
    </source>
</evidence>
<dbReference type="InterPro" id="IPR018378">
    <property type="entry name" value="C-type_lectin_CS"/>
</dbReference>
<dbReference type="SUPFAM" id="SSF56436">
    <property type="entry name" value="C-type lectin-like"/>
    <property type="match status" value="2"/>
</dbReference>
<evidence type="ECO:0000259" key="5">
    <source>
        <dbReference type="PROSITE" id="PS50041"/>
    </source>
</evidence>
<evidence type="ECO:0000256" key="4">
    <source>
        <dbReference type="SAM" id="Phobius"/>
    </source>
</evidence>
<evidence type="ECO:0000313" key="7">
    <source>
        <dbReference type="Proteomes" id="UP000250572"/>
    </source>
</evidence>
<dbReference type="InterPro" id="IPR016187">
    <property type="entry name" value="CTDL_fold"/>
</dbReference>
<dbReference type="PROSITE" id="PS00615">
    <property type="entry name" value="C_TYPE_LECTIN_1"/>
    <property type="match status" value="1"/>
</dbReference>
<keyword evidence="4" id="KW-1133">Transmembrane helix</keyword>
<keyword evidence="7" id="KW-1185">Reference proteome</keyword>
<feature type="compositionally biased region" description="Basic and acidic residues" evidence="3">
    <location>
        <begin position="9"/>
        <end position="19"/>
    </location>
</feature>